<reference evidence="1 2" key="1">
    <citation type="submission" date="2024-02" db="EMBL/GenBank/DDBJ databases">
        <title>FIRST GENOME SEQUENCES OF Leishmania (Viannia) shawi, Leishmania (Viannia) lindenbergi AND Leishmania (Viannia) utingensis.</title>
        <authorList>
            <person name="Resadore F."/>
            <person name="Custodio M.G.F."/>
            <person name="Boite M.C."/>
            <person name="Cupolillo E."/>
            <person name="Ferreira G.E.M."/>
        </authorList>
    </citation>
    <scope>NUCLEOTIDE SEQUENCE [LARGE SCALE GENOMIC DNA]</scope>
    <source>
        <strain evidence="1 2">MCEB/BR/1984/M8408</strain>
    </source>
</reference>
<organism evidence="1 2">
    <name type="scientific">Leishmania shawi</name>
    <dbReference type="NCBI Taxonomy" id="5680"/>
    <lineage>
        <taxon>Eukaryota</taxon>
        <taxon>Discoba</taxon>
        <taxon>Euglenozoa</taxon>
        <taxon>Kinetoplastea</taxon>
        <taxon>Metakinetoplastina</taxon>
        <taxon>Trypanosomatida</taxon>
        <taxon>Trypanosomatidae</taxon>
        <taxon>Leishmaniinae</taxon>
        <taxon>Leishmania</taxon>
        <taxon>Leishmania guyanensis species complex</taxon>
    </lineage>
</organism>
<accession>A0ABR3EGJ6</accession>
<dbReference type="EMBL" id="JBAMZM010000001">
    <property type="protein sequence ID" value="KAL0514335.1"/>
    <property type="molecule type" value="Genomic_DNA"/>
</dbReference>
<proteinExistence type="predicted"/>
<gene>
    <name evidence="1" type="ORF">Q4I29_000205</name>
</gene>
<evidence type="ECO:0000313" key="2">
    <source>
        <dbReference type="Proteomes" id="UP001443563"/>
    </source>
</evidence>
<protein>
    <submittedName>
        <fullName evidence="1">Uncharacterized protein</fullName>
    </submittedName>
</protein>
<evidence type="ECO:0000313" key="1">
    <source>
        <dbReference type="EMBL" id="KAL0514335.1"/>
    </source>
</evidence>
<keyword evidence="2" id="KW-1185">Reference proteome</keyword>
<comment type="caution">
    <text evidence="1">The sequence shown here is derived from an EMBL/GenBank/DDBJ whole genome shotgun (WGS) entry which is preliminary data.</text>
</comment>
<sequence length="137" mass="15648">MAFNSRQSTPSFLLYDTAMDTQTMHTVTAPTQFSARQTQRKKRQQKIIMTPRTNAAQYTKTEITENPSATRKRFRRDSQARQYMSVGMSFTVLEQSSLRPHIVRHSLGVLPLRFLLRNMSMGVATNTQKNATNCTAT</sequence>
<name>A0ABR3EGJ6_9TRYP</name>
<dbReference type="Proteomes" id="UP001443563">
    <property type="component" value="Unassembled WGS sequence"/>
</dbReference>